<feature type="chain" id="PRO_5046212879" evidence="1">
    <location>
        <begin position="21"/>
        <end position="534"/>
    </location>
</feature>
<protein>
    <submittedName>
        <fullName evidence="2">Uncharacterized protein</fullName>
    </submittedName>
</protein>
<feature type="signal peptide" evidence="1">
    <location>
        <begin position="1"/>
        <end position="20"/>
    </location>
</feature>
<evidence type="ECO:0000313" key="2">
    <source>
        <dbReference type="EMBL" id="WQD37142.1"/>
    </source>
</evidence>
<keyword evidence="3" id="KW-1185">Reference proteome</keyword>
<evidence type="ECO:0000256" key="1">
    <source>
        <dbReference type="SAM" id="SignalP"/>
    </source>
</evidence>
<sequence>MKHIFLSLLAFSFFSLSVRAQSVHYAAVNKTDVERMNFEILGKAADNYLVYKEVKGNHRISVYDHSMQLREEVPLTVLPKREEILDISFYTAENNRYLLFQYQEGDVVYLKSVPIEANGRILSEPTVLDTTMIAYKTDNKIYSIVTSNDGSKLMAFKINKKDKSLFRFTTKLFNAALQPISESRFSLPMEYKGDYLTGHSVANDGSYAFIKYHRQTNGNIVDAALIEKPADKDAYEEHSLNVNDLFLDDIKLMVDDASGRYLLSSFYSTKKRGDIEGLYVYGLEKNTGKTVFEKTTMFDEDLKKRARGRSGKNAFNNFFINNIIVNGDGGFTVASEALYNTNDWDRWGYWGGWGPGWGWGGMGMGMWGGWGPGWGWGWGRWGGWWPYSYYSPFFYRSYWWGGFGPGWGAGPGWGNSQQFNAGNIAVFSFDAQGNKTWDNVIVKSQSENNTDGSISYQVVPGSNGIVFLMNNSGKISDLENIIITNDRTIRKGQPIKAPEKRLDFMPKYGKQTGPGELIIPYSYKRNISFAKVEL</sequence>
<evidence type="ECO:0000313" key="3">
    <source>
        <dbReference type="Proteomes" id="UP001325680"/>
    </source>
</evidence>
<name>A0ABZ0W6I3_9BACT</name>
<keyword evidence="1" id="KW-0732">Signal</keyword>
<accession>A0ABZ0W6I3</accession>
<dbReference type="Proteomes" id="UP001325680">
    <property type="component" value="Chromosome"/>
</dbReference>
<gene>
    <name evidence="2" type="ORF">U0035_15840</name>
</gene>
<dbReference type="EMBL" id="CP139960">
    <property type="protein sequence ID" value="WQD37142.1"/>
    <property type="molecule type" value="Genomic_DNA"/>
</dbReference>
<organism evidence="2 3">
    <name type="scientific">Niabella yanshanensis</name>
    <dbReference type="NCBI Taxonomy" id="577386"/>
    <lineage>
        <taxon>Bacteria</taxon>
        <taxon>Pseudomonadati</taxon>
        <taxon>Bacteroidota</taxon>
        <taxon>Chitinophagia</taxon>
        <taxon>Chitinophagales</taxon>
        <taxon>Chitinophagaceae</taxon>
        <taxon>Niabella</taxon>
    </lineage>
</organism>
<dbReference type="RefSeq" id="WP_327138701.1">
    <property type="nucleotide sequence ID" value="NZ_CP139960.1"/>
</dbReference>
<proteinExistence type="predicted"/>
<reference evidence="2 3" key="1">
    <citation type="submission" date="2023-12" db="EMBL/GenBank/DDBJ databases">
        <title>Genome sequencing and assembly of bacterial species from a model synthetic community.</title>
        <authorList>
            <person name="Hogle S.L."/>
        </authorList>
    </citation>
    <scope>NUCLEOTIDE SEQUENCE [LARGE SCALE GENOMIC DNA]</scope>
    <source>
        <strain evidence="2 3">HAMBI_3031</strain>
    </source>
</reference>